<dbReference type="InterPro" id="IPR011032">
    <property type="entry name" value="GroES-like_sf"/>
</dbReference>
<evidence type="ECO:0000259" key="7">
    <source>
        <dbReference type="Pfam" id="PF00107"/>
    </source>
</evidence>
<dbReference type="InterPro" id="IPR002328">
    <property type="entry name" value="ADH_Zn_CS"/>
</dbReference>
<name>A0AAN8W961_HALRR</name>
<evidence type="ECO:0000256" key="6">
    <source>
        <dbReference type="RuleBase" id="RU361277"/>
    </source>
</evidence>
<dbReference type="PROSITE" id="PS00059">
    <property type="entry name" value="ADH_ZINC"/>
    <property type="match status" value="1"/>
</dbReference>
<keyword evidence="5" id="KW-0520">NAD</keyword>
<dbReference type="FunFam" id="3.90.180.10:FF:000067">
    <property type="entry name" value="alcohol dehydrogenase 1-like isoform X1"/>
    <property type="match status" value="1"/>
</dbReference>
<accession>A0AAN8W961</accession>
<dbReference type="EMBL" id="JAXCGZ010023355">
    <property type="protein sequence ID" value="KAK7013166.1"/>
    <property type="molecule type" value="Genomic_DNA"/>
</dbReference>
<dbReference type="PANTHER" id="PTHR43880">
    <property type="entry name" value="ALCOHOL DEHYDROGENASE"/>
    <property type="match status" value="1"/>
</dbReference>
<dbReference type="SUPFAM" id="SSF51735">
    <property type="entry name" value="NAD(P)-binding Rossmann-fold domains"/>
    <property type="match status" value="1"/>
</dbReference>
<dbReference type="GO" id="GO:0005829">
    <property type="term" value="C:cytosol"/>
    <property type="evidence" value="ECO:0007669"/>
    <property type="project" value="TreeGrafter"/>
</dbReference>
<reference evidence="9 10" key="1">
    <citation type="submission" date="2023-11" db="EMBL/GenBank/DDBJ databases">
        <title>Halocaridina rubra genome assembly.</title>
        <authorList>
            <person name="Smith C."/>
        </authorList>
    </citation>
    <scope>NUCLEOTIDE SEQUENCE [LARGE SCALE GENOMIC DNA]</scope>
    <source>
        <strain evidence="9">EP-1</strain>
        <tissue evidence="9">Whole</tissue>
    </source>
</reference>
<dbReference type="Pfam" id="PF00107">
    <property type="entry name" value="ADH_zinc_N"/>
    <property type="match status" value="1"/>
</dbReference>
<dbReference type="GO" id="GO:0046294">
    <property type="term" value="P:formaldehyde catabolic process"/>
    <property type="evidence" value="ECO:0007669"/>
    <property type="project" value="TreeGrafter"/>
</dbReference>
<protein>
    <submittedName>
        <fullName evidence="9">NAD/NADP dependent alcohol dehydrogenase</fullName>
    </submittedName>
</protein>
<evidence type="ECO:0000256" key="1">
    <source>
        <dbReference type="ARBA" id="ARBA00001947"/>
    </source>
</evidence>
<dbReference type="AlphaFoldDB" id="A0AAN8W961"/>
<evidence type="ECO:0000256" key="2">
    <source>
        <dbReference type="ARBA" id="ARBA00022723"/>
    </source>
</evidence>
<dbReference type="FunFam" id="3.40.50.720:FF:000003">
    <property type="entry name" value="S-(hydroxymethyl)glutathione dehydrogenase"/>
    <property type="match status" value="1"/>
</dbReference>
<evidence type="ECO:0000313" key="10">
    <source>
        <dbReference type="Proteomes" id="UP001381693"/>
    </source>
</evidence>
<organism evidence="9 10">
    <name type="scientific">Halocaridina rubra</name>
    <name type="common">Hawaiian red shrimp</name>
    <dbReference type="NCBI Taxonomy" id="373956"/>
    <lineage>
        <taxon>Eukaryota</taxon>
        <taxon>Metazoa</taxon>
        <taxon>Ecdysozoa</taxon>
        <taxon>Arthropoda</taxon>
        <taxon>Crustacea</taxon>
        <taxon>Multicrustacea</taxon>
        <taxon>Malacostraca</taxon>
        <taxon>Eumalacostraca</taxon>
        <taxon>Eucarida</taxon>
        <taxon>Decapoda</taxon>
        <taxon>Pleocyemata</taxon>
        <taxon>Caridea</taxon>
        <taxon>Atyoidea</taxon>
        <taxon>Atyidae</taxon>
        <taxon>Halocaridina</taxon>
    </lineage>
</organism>
<gene>
    <name evidence="9" type="primary">ADH5_2</name>
    <name evidence="9" type="ORF">SK128_025426</name>
</gene>
<dbReference type="Gene3D" id="3.40.50.720">
    <property type="entry name" value="NAD(P)-binding Rossmann-like Domain"/>
    <property type="match status" value="1"/>
</dbReference>
<dbReference type="Pfam" id="PF08240">
    <property type="entry name" value="ADH_N"/>
    <property type="match status" value="1"/>
</dbReference>
<feature type="domain" description="Alcohol dehydrogenase-like C-terminal" evidence="7">
    <location>
        <begin position="207"/>
        <end position="332"/>
    </location>
</feature>
<keyword evidence="10" id="KW-1185">Reference proteome</keyword>
<dbReference type="InterPro" id="IPR036291">
    <property type="entry name" value="NAD(P)-bd_dom_sf"/>
</dbReference>
<evidence type="ECO:0000256" key="3">
    <source>
        <dbReference type="ARBA" id="ARBA00022833"/>
    </source>
</evidence>
<dbReference type="Gene3D" id="3.90.180.10">
    <property type="entry name" value="Medium-chain alcohol dehydrogenases, catalytic domain"/>
    <property type="match status" value="1"/>
</dbReference>
<dbReference type="InterPro" id="IPR013149">
    <property type="entry name" value="ADH-like_C"/>
</dbReference>
<dbReference type="SUPFAM" id="SSF50129">
    <property type="entry name" value="GroES-like"/>
    <property type="match status" value="2"/>
</dbReference>
<dbReference type="GO" id="GO:0008270">
    <property type="term" value="F:zinc ion binding"/>
    <property type="evidence" value="ECO:0007669"/>
    <property type="project" value="InterPro"/>
</dbReference>
<comment type="caution">
    <text evidence="9">The sequence shown here is derived from an EMBL/GenBank/DDBJ whole genome shotgun (WGS) entry which is preliminary data.</text>
</comment>
<sequence length="377" mass="40453">MASTKGKVIKCRAAVVWKVNTPYSIEEIEVAPPKAKEIRVKIIAAGVCRSDLSALVGLNKKVRFPAILGHEASGIVESVGSDITSVKEGDHVLASFVPQCNNCKFCKSPGTNLCVGFMKPPEGIGYMFDGTTRFSCKGKEVYQFIGCSTFTEYTVLDDGQFSKVRRDAPLEKISILSCGVTTGYGGPVNIAKVKPGSTCAVFGLGTVGLGAAMGCRVQGATRIIGVDVNNDKREIAKTFGVNEFCNPNDYDKPIQEVLKEITQGGCDYSFECIGSIKVVEAALDSVKLGTGTCVVIGVTPAGAKASIDPYQLLFGRVFTGCYLGGYRAQQVPGLVDDYMNKKIMVDEFITSTLHFTEVNKAFDMLKEGKTLKTVLTF</sequence>
<keyword evidence="4" id="KW-0560">Oxidoreductase</keyword>
<evidence type="ECO:0000259" key="8">
    <source>
        <dbReference type="Pfam" id="PF08240"/>
    </source>
</evidence>
<dbReference type="PANTHER" id="PTHR43880:SF12">
    <property type="entry name" value="ALCOHOL DEHYDROGENASE CLASS-3"/>
    <property type="match status" value="1"/>
</dbReference>
<keyword evidence="3 6" id="KW-0862">Zinc</keyword>
<dbReference type="Proteomes" id="UP001381693">
    <property type="component" value="Unassembled WGS sequence"/>
</dbReference>
<comment type="similarity">
    <text evidence="6">Belongs to the zinc-containing alcohol dehydrogenase family.</text>
</comment>
<proteinExistence type="inferred from homology"/>
<feature type="domain" description="Alcohol dehydrogenase-like N-terminal" evidence="8">
    <location>
        <begin position="35"/>
        <end position="163"/>
    </location>
</feature>
<evidence type="ECO:0000313" key="9">
    <source>
        <dbReference type="EMBL" id="KAK7013166.1"/>
    </source>
</evidence>
<dbReference type="InterPro" id="IPR013154">
    <property type="entry name" value="ADH-like_N"/>
</dbReference>
<dbReference type="GO" id="GO:0051903">
    <property type="term" value="F:S-(hydroxymethyl)glutathione dehydrogenase [NAD(P)+] activity"/>
    <property type="evidence" value="ECO:0007669"/>
    <property type="project" value="TreeGrafter"/>
</dbReference>
<evidence type="ECO:0000256" key="4">
    <source>
        <dbReference type="ARBA" id="ARBA00023002"/>
    </source>
</evidence>
<keyword evidence="2 6" id="KW-0479">Metal-binding</keyword>
<evidence type="ECO:0000256" key="5">
    <source>
        <dbReference type="ARBA" id="ARBA00023027"/>
    </source>
</evidence>
<comment type="cofactor">
    <cofactor evidence="1 6">
        <name>Zn(2+)</name>
        <dbReference type="ChEBI" id="CHEBI:29105"/>
    </cofactor>
</comment>